<dbReference type="GO" id="GO:0016757">
    <property type="term" value="F:glycosyltransferase activity"/>
    <property type="evidence" value="ECO:0007669"/>
    <property type="project" value="UniProtKB-KW"/>
</dbReference>
<protein>
    <submittedName>
        <fullName evidence="9">Glycosyltransferase</fullName>
    </submittedName>
</protein>
<keyword evidence="6" id="KW-0812">Transmembrane</keyword>
<feature type="transmembrane region" description="Helical" evidence="6">
    <location>
        <begin position="282"/>
        <end position="303"/>
    </location>
</feature>
<dbReference type="InterPro" id="IPR001173">
    <property type="entry name" value="Glyco_trans_2-like"/>
</dbReference>
<accession>A0A6M4IQ23</accession>
<evidence type="ECO:0000313" key="9">
    <source>
        <dbReference type="EMBL" id="QJR36205.1"/>
    </source>
</evidence>
<gene>
    <name evidence="9" type="ORF">HKW67_12145</name>
</gene>
<dbReference type="AlphaFoldDB" id="A0A6M4IQ23"/>
<dbReference type="Pfam" id="PF00535">
    <property type="entry name" value="Glycos_transf_2"/>
    <property type="match status" value="1"/>
</dbReference>
<dbReference type="InterPro" id="IPR027791">
    <property type="entry name" value="Galactosyl_T_C"/>
</dbReference>
<evidence type="ECO:0000313" key="10">
    <source>
        <dbReference type="Proteomes" id="UP000500938"/>
    </source>
</evidence>
<organism evidence="9 10">
    <name type="scientific">Gemmatimonas groenlandica</name>
    <dbReference type="NCBI Taxonomy" id="2732249"/>
    <lineage>
        <taxon>Bacteria</taxon>
        <taxon>Pseudomonadati</taxon>
        <taxon>Gemmatimonadota</taxon>
        <taxon>Gemmatimonadia</taxon>
        <taxon>Gemmatimonadales</taxon>
        <taxon>Gemmatimonadaceae</taxon>
        <taxon>Gemmatimonas</taxon>
    </lineage>
</organism>
<evidence type="ECO:0000256" key="3">
    <source>
        <dbReference type="ARBA" id="ARBA00022676"/>
    </source>
</evidence>
<keyword evidence="10" id="KW-1185">Reference proteome</keyword>
<keyword evidence="4 9" id="KW-0808">Transferase</keyword>
<dbReference type="EMBL" id="CP053085">
    <property type="protein sequence ID" value="QJR36205.1"/>
    <property type="molecule type" value="Genomic_DNA"/>
</dbReference>
<evidence type="ECO:0000259" key="7">
    <source>
        <dbReference type="Pfam" id="PF00535"/>
    </source>
</evidence>
<dbReference type="KEGG" id="ggr:HKW67_12145"/>
<reference evidence="9 10" key="1">
    <citation type="submission" date="2020-05" db="EMBL/GenBank/DDBJ databases">
        <title>Complete genome sequence of Gemmatimonas greenlandica TET16.</title>
        <authorList>
            <person name="Zeng Y."/>
        </authorList>
    </citation>
    <scope>NUCLEOTIDE SEQUENCE [LARGE SCALE GENOMIC DNA]</scope>
    <source>
        <strain evidence="9 10">TET16</strain>
    </source>
</reference>
<dbReference type="Proteomes" id="UP000500938">
    <property type="component" value="Chromosome"/>
</dbReference>
<keyword evidence="2" id="KW-1003">Cell membrane</keyword>
<evidence type="ECO:0000256" key="2">
    <source>
        <dbReference type="ARBA" id="ARBA00022475"/>
    </source>
</evidence>
<sequence length="306" mass="33704">MNPRVSIIVPIKNKVTFLSRALTSVSLACAEHGAAEIVLIENGSTDGSRELAQSFEGTASVLYSSASTISAVRNAGARHAQGDLLVFLDSDIVVPTNYLAMVEVVIGSTPADAVGYPVRPPDDGTWVEWQWYLLNVAERSGVTHFINSGSIAVTRQAFERISGFPEDFETGEDYEFCRRLVSTGYQIHRDERLSVVHLDNPKTIAAFFRKEVWYGLGMLKASGEKAMNRPTLMTLAHILLLLICIASALVNRFLLTFILLNAVPVATLVYRLRIGGRVGNGLQQLLLLHVFYCARIVGLVRGLRRR</sequence>
<evidence type="ECO:0000256" key="5">
    <source>
        <dbReference type="ARBA" id="ARBA00023136"/>
    </source>
</evidence>
<evidence type="ECO:0000256" key="4">
    <source>
        <dbReference type="ARBA" id="ARBA00022679"/>
    </source>
</evidence>
<dbReference type="PANTHER" id="PTHR43646">
    <property type="entry name" value="GLYCOSYLTRANSFERASE"/>
    <property type="match status" value="1"/>
</dbReference>
<evidence type="ECO:0000256" key="1">
    <source>
        <dbReference type="ARBA" id="ARBA00004236"/>
    </source>
</evidence>
<dbReference type="InterPro" id="IPR029044">
    <property type="entry name" value="Nucleotide-diphossugar_trans"/>
</dbReference>
<evidence type="ECO:0000256" key="6">
    <source>
        <dbReference type="SAM" id="Phobius"/>
    </source>
</evidence>
<feature type="domain" description="Galactosyltransferase C-terminal" evidence="8">
    <location>
        <begin position="148"/>
        <end position="189"/>
    </location>
</feature>
<keyword evidence="6" id="KW-1133">Transmembrane helix</keyword>
<feature type="transmembrane region" description="Helical" evidence="6">
    <location>
        <begin position="235"/>
        <end position="262"/>
    </location>
</feature>
<comment type="subcellular location">
    <subcellularLocation>
        <location evidence="1">Cell membrane</location>
    </subcellularLocation>
</comment>
<evidence type="ECO:0000259" key="8">
    <source>
        <dbReference type="Pfam" id="PF02709"/>
    </source>
</evidence>
<dbReference type="Gene3D" id="3.90.550.10">
    <property type="entry name" value="Spore Coat Polysaccharide Biosynthesis Protein SpsA, Chain A"/>
    <property type="match status" value="1"/>
</dbReference>
<dbReference type="GO" id="GO:0005886">
    <property type="term" value="C:plasma membrane"/>
    <property type="evidence" value="ECO:0007669"/>
    <property type="project" value="UniProtKB-SubCell"/>
</dbReference>
<name>A0A6M4IQ23_9BACT</name>
<dbReference type="PANTHER" id="PTHR43646:SF2">
    <property type="entry name" value="GLYCOSYLTRANSFERASE 2-LIKE DOMAIN-CONTAINING PROTEIN"/>
    <property type="match status" value="1"/>
</dbReference>
<dbReference type="RefSeq" id="WP_171225640.1">
    <property type="nucleotide sequence ID" value="NZ_CP053085.1"/>
</dbReference>
<keyword evidence="5 6" id="KW-0472">Membrane</keyword>
<proteinExistence type="predicted"/>
<keyword evidence="3" id="KW-0328">Glycosyltransferase</keyword>
<feature type="domain" description="Glycosyltransferase 2-like" evidence="7">
    <location>
        <begin position="6"/>
        <end position="130"/>
    </location>
</feature>
<dbReference type="Pfam" id="PF02709">
    <property type="entry name" value="Glyco_transf_7C"/>
    <property type="match status" value="1"/>
</dbReference>
<dbReference type="SUPFAM" id="SSF53448">
    <property type="entry name" value="Nucleotide-diphospho-sugar transferases"/>
    <property type="match status" value="1"/>
</dbReference>